<dbReference type="AlphaFoldDB" id="A0A6C0F2Q3"/>
<evidence type="ECO:0000313" key="1">
    <source>
        <dbReference type="EMBL" id="QHT35151.1"/>
    </source>
</evidence>
<sequence>MILTRYLYDKEQVEHSLFVALLNRDAERAKFWIYELYHSGFKQESFIMVWRLYYQLYAGFFVNLESLLKQQTLEWLADNTHDWTIGTIVENMARCETCIEFYRISRGELSAPPGLSHWVDRILAIERGNLGPLPSEYFKVFDEFVAKNGCFKVKGKKARDSFYDTFEKIKFLPLEILKYACIARMFTGVFLLDSGNGFDRKVYIILQKKDVVVYKNKPFVQNKSWRILRRECKYPLDLAPDYCGLPANESDWLNHAYNSPIWRQRIEKYGGSLTDEGIVVFDNEDNEEQFHIWYNMEIDEQPKCVIEKWRGVNSNLEKYACEPFNAWASTYTLEV</sequence>
<dbReference type="EMBL" id="MN739013">
    <property type="protein sequence ID" value="QHT35151.1"/>
    <property type="molecule type" value="Genomic_DNA"/>
</dbReference>
<proteinExistence type="predicted"/>
<protein>
    <submittedName>
        <fullName evidence="1">Uncharacterized protein</fullName>
    </submittedName>
</protein>
<name>A0A6C0F2Q3_9ZZZZ</name>
<accession>A0A6C0F2Q3</accession>
<reference evidence="1" key="1">
    <citation type="journal article" date="2020" name="Nature">
        <title>Giant virus diversity and host interactions through global metagenomics.</title>
        <authorList>
            <person name="Schulz F."/>
            <person name="Roux S."/>
            <person name="Paez-Espino D."/>
            <person name="Jungbluth S."/>
            <person name="Walsh D.A."/>
            <person name="Denef V.J."/>
            <person name="McMahon K.D."/>
            <person name="Konstantinidis K.T."/>
            <person name="Eloe-Fadrosh E.A."/>
            <person name="Kyrpides N.C."/>
            <person name="Woyke T."/>
        </authorList>
    </citation>
    <scope>NUCLEOTIDE SEQUENCE</scope>
    <source>
        <strain evidence="1">GVMAG-M-3300009180-1</strain>
    </source>
</reference>
<organism evidence="1">
    <name type="scientific">viral metagenome</name>
    <dbReference type="NCBI Taxonomy" id="1070528"/>
    <lineage>
        <taxon>unclassified sequences</taxon>
        <taxon>metagenomes</taxon>
        <taxon>organismal metagenomes</taxon>
    </lineage>
</organism>